<dbReference type="Pfam" id="PF02321">
    <property type="entry name" value="OEP"/>
    <property type="match status" value="2"/>
</dbReference>
<reference evidence="10" key="1">
    <citation type="submission" date="2023-07" db="EMBL/GenBank/DDBJ databases">
        <title>Dyadobacter sp. nov 'subterranea' isolated from contaminted grondwater.</title>
        <authorList>
            <person name="Szabo I."/>
            <person name="Al-Omari J."/>
            <person name="Szerdahelyi S.G."/>
            <person name="Rado J."/>
        </authorList>
    </citation>
    <scope>NUCLEOTIDE SEQUENCE [LARGE SCALE GENOMIC DNA]</scope>
    <source>
        <strain evidence="10">UP-52</strain>
    </source>
</reference>
<name>A0ABR9W7V3_9BACT</name>
<sequence>MNCYYNAKTIRLLALSITLILLSPLFATAQFKVTTASEGTEQGTVTNGTLEEIIQYAMKNQPLIRQSVIDERITENTVKTKLADWYPQINFNYSLQHNFLIQTSIIGGNPVKLGVNNTSAAQFTLSQAIFNRDVLLAKRTRGDVQLQASQTTTANKVDLAVNVSKAFYDVLATSQQIYVSQEDIVRLERSLQDAQNQYKSGVTDKIDYKRAMISLNNTKAAKKSNEDILKGKLEYLKSLMGYPIEKELKISYDSLQMEREMLIDTIQGPDVNSRIEFQLLTTQKRLQEANVSYNKMSFLPTVAANGAYNLNYQNNRFGDLYINNYPQSFAAVTLALPLFQGGKRKYNINSAEWQLKRTNLDITNLKNNINSEYANALGYYKGSLATLLAQKDNVDLAKEVYDVIQLQYKSGIKTYLEVITSETDLRLARINYYNALYQVLANKIDVQKALGQLNNY</sequence>
<dbReference type="InterPro" id="IPR051906">
    <property type="entry name" value="TolC-like"/>
</dbReference>
<evidence type="ECO:0000256" key="2">
    <source>
        <dbReference type="ARBA" id="ARBA00007613"/>
    </source>
</evidence>
<dbReference type="InterPro" id="IPR003423">
    <property type="entry name" value="OMP_efflux"/>
</dbReference>
<dbReference type="Proteomes" id="UP000634134">
    <property type="component" value="Unassembled WGS sequence"/>
</dbReference>
<organism evidence="9 10">
    <name type="scientific">Dyadobacter subterraneus</name>
    <dbReference type="NCBI Taxonomy" id="2773304"/>
    <lineage>
        <taxon>Bacteria</taxon>
        <taxon>Pseudomonadati</taxon>
        <taxon>Bacteroidota</taxon>
        <taxon>Cytophagia</taxon>
        <taxon>Cytophagales</taxon>
        <taxon>Spirosomataceae</taxon>
        <taxon>Dyadobacter</taxon>
    </lineage>
</organism>
<dbReference type="PANTHER" id="PTHR30026">
    <property type="entry name" value="OUTER MEMBRANE PROTEIN TOLC"/>
    <property type="match status" value="1"/>
</dbReference>
<dbReference type="Gene3D" id="1.20.1600.10">
    <property type="entry name" value="Outer membrane efflux proteins (OEP)"/>
    <property type="match status" value="1"/>
</dbReference>
<gene>
    <name evidence="9" type="ORF">IEE83_06620</name>
</gene>
<comment type="subcellular location">
    <subcellularLocation>
        <location evidence="1">Cell outer membrane</location>
    </subcellularLocation>
</comment>
<feature type="signal peptide" evidence="8">
    <location>
        <begin position="1"/>
        <end position="29"/>
    </location>
</feature>
<evidence type="ECO:0000313" key="9">
    <source>
        <dbReference type="EMBL" id="MBE9461550.1"/>
    </source>
</evidence>
<keyword evidence="4" id="KW-1134">Transmembrane beta strand</keyword>
<proteinExistence type="inferred from homology"/>
<evidence type="ECO:0000256" key="5">
    <source>
        <dbReference type="ARBA" id="ARBA00022692"/>
    </source>
</evidence>
<keyword evidence="6" id="KW-0472">Membrane</keyword>
<evidence type="ECO:0000256" key="1">
    <source>
        <dbReference type="ARBA" id="ARBA00004442"/>
    </source>
</evidence>
<protein>
    <submittedName>
        <fullName evidence="9">TolC family protein</fullName>
    </submittedName>
</protein>
<evidence type="ECO:0000313" key="10">
    <source>
        <dbReference type="Proteomes" id="UP000634134"/>
    </source>
</evidence>
<evidence type="ECO:0000256" key="8">
    <source>
        <dbReference type="SAM" id="SignalP"/>
    </source>
</evidence>
<evidence type="ECO:0000256" key="4">
    <source>
        <dbReference type="ARBA" id="ARBA00022452"/>
    </source>
</evidence>
<dbReference type="EMBL" id="JACYGY010000001">
    <property type="protein sequence ID" value="MBE9461550.1"/>
    <property type="molecule type" value="Genomic_DNA"/>
</dbReference>
<evidence type="ECO:0000256" key="3">
    <source>
        <dbReference type="ARBA" id="ARBA00022448"/>
    </source>
</evidence>
<keyword evidence="10" id="KW-1185">Reference proteome</keyword>
<dbReference type="PANTHER" id="PTHR30026:SF20">
    <property type="entry name" value="OUTER MEMBRANE PROTEIN TOLC"/>
    <property type="match status" value="1"/>
</dbReference>
<keyword evidence="8" id="KW-0732">Signal</keyword>
<comment type="similarity">
    <text evidence="2">Belongs to the outer membrane factor (OMF) (TC 1.B.17) family.</text>
</comment>
<feature type="chain" id="PRO_5045401084" evidence="8">
    <location>
        <begin position="30"/>
        <end position="456"/>
    </location>
</feature>
<dbReference type="RefSeq" id="WP_194119824.1">
    <property type="nucleotide sequence ID" value="NZ_JACYGY010000001.1"/>
</dbReference>
<evidence type="ECO:0000256" key="6">
    <source>
        <dbReference type="ARBA" id="ARBA00023136"/>
    </source>
</evidence>
<keyword evidence="3" id="KW-0813">Transport</keyword>
<comment type="caution">
    <text evidence="9">The sequence shown here is derived from an EMBL/GenBank/DDBJ whole genome shotgun (WGS) entry which is preliminary data.</text>
</comment>
<dbReference type="SUPFAM" id="SSF56954">
    <property type="entry name" value="Outer membrane efflux proteins (OEP)"/>
    <property type="match status" value="1"/>
</dbReference>
<keyword evidence="7" id="KW-0998">Cell outer membrane</keyword>
<keyword evidence="5" id="KW-0812">Transmembrane</keyword>
<accession>A0ABR9W7V3</accession>
<evidence type="ECO:0000256" key="7">
    <source>
        <dbReference type="ARBA" id="ARBA00023237"/>
    </source>
</evidence>